<evidence type="ECO:0000313" key="2">
    <source>
        <dbReference type="EMBL" id="KAF0303255.1"/>
    </source>
</evidence>
<dbReference type="Proteomes" id="UP000440578">
    <property type="component" value="Unassembled WGS sequence"/>
</dbReference>
<dbReference type="AlphaFoldDB" id="A0A6A4W9N1"/>
<reference evidence="2 3" key="1">
    <citation type="submission" date="2019-07" db="EMBL/GenBank/DDBJ databases">
        <title>Draft genome assembly of a fouling barnacle, Amphibalanus amphitrite (Darwin, 1854): The first reference genome for Thecostraca.</title>
        <authorList>
            <person name="Kim W."/>
        </authorList>
    </citation>
    <scope>NUCLEOTIDE SEQUENCE [LARGE SCALE GENOMIC DNA]</scope>
    <source>
        <strain evidence="2">SNU_AA5</strain>
        <tissue evidence="2">Soma without cirri and trophi</tissue>
    </source>
</reference>
<evidence type="ECO:0000313" key="3">
    <source>
        <dbReference type="Proteomes" id="UP000440578"/>
    </source>
</evidence>
<dbReference type="EMBL" id="VIIS01000960">
    <property type="protein sequence ID" value="KAF0303255.1"/>
    <property type="molecule type" value="Genomic_DNA"/>
</dbReference>
<feature type="coiled-coil region" evidence="1">
    <location>
        <begin position="6"/>
        <end position="33"/>
    </location>
</feature>
<dbReference type="OrthoDB" id="10071643at2759"/>
<gene>
    <name evidence="2" type="ORF">FJT64_024756</name>
</gene>
<keyword evidence="1" id="KW-0175">Coiled coil</keyword>
<protein>
    <submittedName>
        <fullName evidence="2">Uncharacterized protein</fullName>
    </submittedName>
</protein>
<comment type="caution">
    <text evidence="2">The sequence shown here is derived from an EMBL/GenBank/DDBJ whole genome shotgun (WGS) entry which is preliminary data.</text>
</comment>
<keyword evidence="3" id="KW-1185">Reference proteome</keyword>
<organism evidence="2 3">
    <name type="scientific">Amphibalanus amphitrite</name>
    <name type="common">Striped barnacle</name>
    <name type="synonym">Balanus amphitrite</name>
    <dbReference type="NCBI Taxonomy" id="1232801"/>
    <lineage>
        <taxon>Eukaryota</taxon>
        <taxon>Metazoa</taxon>
        <taxon>Ecdysozoa</taxon>
        <taxon>Arthropoda</taxon>
        <taxon>Crustacea</taxon>
        <taxon>Multicrustacea</taxon>
        <taxon>Cirripedia</taxon>
        <taxon>Thoracica</taxon>
        <taxon>Thoracicalcarea</taxon>
        <taxon>Balanomorpha</taxon>
        <taxon>Balanoidea</taxon>
        <taxon>Balanidae</taxon>
        <taxon>Amphibalaninae</taxon>
        <taxon>Amphibalanus</taxon>
    </lineage>
</organism>
<proteinExistence type="predicted"/>
<sequence>MAEKTLDSLADSVSELSSRFQRLEALVESLVANTPAVGQQCAATAGENIDSAGRRHVTVDEQRQSTQSAVQGSYCELQSEFRAIKESVAKIKLPPDLTVGDSRAGVSRPDLPKFNLLQKSARFQETVLKLLSTYETSDPAIADITTVTVAHLRFLQEEYTHLLVSSQFDEGTSKLFSTLQQNPAAFPPNALENLHRAVSIAGARPARQWYHHMYSGTHQQQCYLYMAWSVVNPADLAGGKPMTSPVGEAVTLDVTPLTRLLTDSDLKPLLGDPAAVAA</sequence>
<evidence type="ECO:0000256" key="1">
    <source>
        <dbReference type="SAM" id="Coils"/>
    </source>
</evidence>
<name>A0A6A4W9N1_AMPAM</name>
<accession>A0A6A4W9N1</accession>